<dbReference type="OrthoDB" id="1431934at2759"/>
<evidence type="ECO:0000259" key="11">
    <source>
        <dbReference type="PROSITE" id="PS50089"/>
    </source>
</evidence>
<comment type="pathway">
    <text evidence="2">Protein modification; protein ubiquitination.</text>
</comment>
<evidence type="ECO:0000313" key="13">
    <source>
        <dbReference type="EMBL" id="TRX88821.1"/>
    </source>
</evidence>
<feature type="domain" description="RING-type" evidence="12">
    <location>
        <begin position="512"/>
        <end position="716"/>
    </location>
</feature>
<evidence type="ECO:0000256" key="9">
    <source>
        <dbReference type="ARBA" id="ARBA00022833"/>
    </source>
</evidence>
<dbReference type="InterPro" id="IPR001841">
    <property type="entry name" value="Znf_RING"/>
</dbReference>
<evidence type="ECO:0000256" key="7">
    <source>
        <dbReference type="ARBA" id="ARBA00022771"/>
    </source>
</evidence>
<dbReference type="GO" id="GO:0097039">
    <property type="term" value="P:protein linear polyubiquitination"/>
    <property type="evidence" value="ECO:0007669"/>
    <property type="project" value="TreeGrafter"/>
</dbReference>
<dbReference type="Pfam" id="PF01485">
    <property type="entry name" value="IBR"/>
    <property type="match status" value="1"/>
</dbReference>
<dbReference type="PROSITE" id="PS51873">
    <property type="entry name" value="TRIAD"/>
    <property type="match status" value="1"/>
</dbReference>
<gene>
    <name evidence="13" type="ORF">FHL15_010280</name>
</gene>
<evidence type="ECO:0000256" key="6">
    <source>
        <dbReference type="ARBA" id="ARBA00022737"/>
    </source>
</evidence>
<comment type="catalytic activity">
    <reaction evidence="1">
        <text>[E2 ubiquitin-conjugating enzyme]-S-ubiquitinyl-L-cysteine + [acceptor protein]-L-lysine = [E2 ubiquitin-conjugating enzyme]-L-cysteine + [acceptor protein]-N(6)-ubiquitinyl-L-lysine.</text>
        <dbReference type="EC" id="2.3.2.31"/>
    </reaction>
</comment>
<evidence type="ECO:0000256" key="3">
    <source>
        <dbReference type="ARBA" id="ARBA00012251"/>
    </source>
</evidence>
<dbReference type="InterPro" id="IPR002867">
    <property type="entry name" value="IBR_dom"/>
</dbReference>
<dbReference type="EC" id="2.3.2.31" evidence="3"/>
<evidence type="ECO:0000256" key="10">
    <source>
        <dbReference type="PROSITE-ProRule" id="PRU00175"/>
    </source>
</evidence>
<keyword evidence="6" id="KW-0677">Repeat</keyword>
<dbReference type="InterPro" id="IPR044066">
    <property type="entry name" value="TRIAD_supradom"/>
</dbReference>
<dbReference type="CDD" id="cd00590">
    <property type="entry name" value="RRM_SF"/>
    <property type="match status" value="1"/>
</dbReference>
<dbReference type="SMART" id="SM00647">
    <property type="entry name" value="IBR"/>
    <property type="match status" value="2"/>
</dbReference>
<dbReference type="Gene3D" id="1.20.120.1750">
    <property type="match status" value="1"/>
</dbReference>
<sequence>METAEEKVTRTIGGALAHFEAGAAITKVLFTSDLSAIQLTGLPRDSTPTSVLSLLRSRGLDTSMIRPIKVVTGDIYSSARAEAEDPHFAELVMAKFGRQITQKQGAVTTAVPIPVETFSSSDSSALRVDCKKVHCSWHKPTKTAWLSFGHDQIAKRVAEKFKKGEYKVCNQLVRSGDLELGVGRHNSRGWIVCLTDVPSDTTQADMSRAIQRESDVPRGIKLGSPTYTTDAETCATTIQSLFTAIGPLEWWEFTPDTTGKRVKASARFSKEEDAKEAVKTFHNSPLPFHKTAKLTVQLVYSARFKVSSLIYDAVERQIKTNIPLWKVQHVYFTAYDQPQPPKWYRTLKIEGEDDKSVAEAKNIISAILAGIVAREGMYNLWQPALRVNGEITSKLTQLQQQTGVVIIRNKAKSELRLFGPPKRCEEVQAKISEILRNQQSDDFFIELDDEKFLWARLGGYKKLATELGPDSIRLDITSTPKRIIITGTASKYDIAHAIINGEVVQSAEPDASGQDCSVCWTEAENAIQTRCGHAYCLDCFENLCLSAPTQNTAVQIRCVGDSGSCNAVLGLPQLQEHLSSSAFEELLEKCFASYVRRRPDLLRYCPSPDCNYTYRANGAVKMLTCSSCLVSVCTSCHAQHGAMSCAEYQDVSSGRQEANERLKKEMGIKDCPKCRTPLEKTEGCNHVACRCGAHICWVCSKVFEAPGLCYTHMQREHGGIGLEHYQERFGR</sequence>
<dbReference type="InterPro" id="IPR054694">
    <property type="entry name" value="Parkin-like_IBR"/>
</dbReference>
<evidence type="ECO:0000256" key="5">
    <source>
        <dbReference type="ARBA" id="ARBA00022723"/>
    </source>
</evidence>
<keyword evidence="14" id="KW-1185">Reference proteome</keyword>
<dbReference type="InterPro" id="IPR013083">
    <property type="entry name" value="Znf_RING/FYVE/PHD"/>
</dbReference>
<keyword evidence="4" id="KW-0808">Transferase</keyword>
<evidence type="ECO:0000256" key="4">
    <source>
        <dbReference type="ARBA" id="ARBA00022679"/>
    </source>
</evidence>
<dbReference type="PROSITE" id="PS00028">
    <property type="entry name" value="ZINC_FINGER_C2H2_1"/>
    <property type="match status" value="1"/>
</dbReference>
<dbReference type="GO" id="GO:0043130">
    <property type="term" value="F:ubiquitin binding"/>
    <property type="evidence" value="ECO:0007669"/>
    <property type="project" value="TreeGrafter"/>
</dbReference>
<dbReference type="AlphaFoldDB" id="A0A553HLI2"/>
<comment type="caution">
    <text evidence="13">The sequence shown here is derived from an EMBL/GenBank/DDBJ whole genome shotgun (WGS) entry which is preliminary data.</text>
</comment>
<feature type="domain" description="RING-type" evidence="11">
    <location>
        <begin position="516"/>
        <end position="558"/>
    </location>
</feature>
<dbReference type="InterPro" id="IPR051628">
    <property type="entry name" value="LUBAC_E3_Ligases"/>
</dbReference>
<dbReference type="PANTHER" id="PTHR22770:SF13">
    <property type="entry name" value="RING-TYPE DOMAIN-CONTAINING PROTEIN"/>
    <property type="match status" value="1"/>
</dbReference>
<dbReference type="EMBL" id="VFLP01000079">
    <property type="protein sequence ID" value="TRX88821.1"/>
    <property type="molecule type" value="Genomic_DNA"/>
</dbReference>
<dbReference type="GO" id="GO:0000151">
    <property type="term" value="C:ubiquitin ligase complex"/>
    <property type="evidence" value="ECO:0007669"/>
    <property type="project" value="TreeGrafter"/>
</dbReference>
<dbReference type="Pfam" id="PF22605">
    <property type="entry name" value="IBR_2"/>
    <property type="match status" value="1"/>
</dbReference>
<organism evidence="13 14">
    <name type="scientific">Xylaria flabelliformis</name>
    <dbReference type="NCBI Taxonomy" id="2512241"/>
    <lineage>
        <taxon>Eukaryota</taxon>
        <taxon>Fungi</taxon>
        <taxon>Dikarya</taxon>
        <taxon>Ascomycota</taxon>
        <taxon>Pezizomycotina</taxon>
        <taxon>Sordariomycetes</taxon>
        <taxon>Xylariomycetidae</taxon>
        <taxon>Xylariales</taxon>
        <taxon>Xylariaceae</taxon>
        <taxon>Xylaria</taxon>
    </lineage>
</organism>
<evidence type="ECO:0000256" key="8">
    <source>
        <dbReference type="ARBA" id="ARBA00022786"/>
    </source>
</evidence>
<dbReference type="SUPFAM" id="SSF57850">
    <property type="entry name" value="RING/U-box"/>
    <property type="match status" value="3"/>
</dbReference>
<dbReference type="STRING" id="2512241.A0A553HLI2"/>
<keyword evidence="7 10" id="KW-0863">Zinc-finger</keyword>
<dbReference type="Gene3D" id="3.30.40.10">
    <property type="entry name" value="Zinc/RING finger domain, C3HC4 (zinc finger)"/>
    <property type="match status" value="1"/>
</dbReference>
<keyword evidence="8" id="KW-0833">Ubl conjugation pathway</keyword>
<keyword evidence="9" id="KW-0862">Zinc</keyword>
<dbReference type="InterPro" id="IPR013087">
    <property type="entry name" value="Znf_C2H2_type"/>
</dbReference>
<dbReference type="PANTHER" id="PTHR22770">
    <property type="entry name" value="UBIQUITIN CONJUGATING ENZYME 7 INTERACTING PROTEIN-RELATED"/>
    <property type="match status" value="1"/>
</dbReference>
<evidence type="ECO:0000256" key="2">
    <source>
        <dbReference type="ARBA" id="ARBA00004906"/>
    </source>
</evidence>
<evidence type="ECO:0000259" key="12">
    <source>
        <dbReference type="PROSITE" id="PS51873"/>
    </source>
</evidence>
<name>A0A553HLI2_9PEZI</name>
<protein>
    <recommendedName>
        <fullName evidence="3">RBR-type E3 ubiquitin transferase</fullName>
        <ecNumber evidence="3">2.3.2.31</ecNumber>
    </recommendedName>
</protein>
<keyword evidence="5" id="KW-0479">Metal-binding</keyword>
<dbReference type="GO" id="GO:0061630">
    <property type="term" value="F:ubiquitin protein ligase activity"/>
    <property type="evidence" value="ECO:0007669"/>
    <property type="project" value="UniProtKB-EC"/>
</dbReference>
<dbReference type="GO" id="GO:0008270">
    <property type="term" value="F:zinc ion binding"/>
    <property type="evidence" value="ECO:0007669"/>
    <property type="project" value="UniProtKB-KW"/>
</dbReference>
<dbReference type="CDD" id="cd22585">
    <property type="entry name" value="Rcat_RBR_DEAH12-like"/>
    <property type="match status" value="1"/>
</dbReference>
<accession>A0A553HLI2</accession>
<dbReference type="PROSITE" id="PS50089">
    <property type="entry name" value="ZF_RING_2"/>
    <property type="match status" value="1"/>
</dbReference>
<reference evidence="14" key="1">
    <citation type="submission" date="2019-06" db="EMBL/GenBank/DDBJ databases">
        <title>Draft genome sequence of the griseofulvin-producing fungus Xylaria cubensis strain G536.</title>
        <authorList>
            <person name="Mead M.E."/>
            <person name="Raja H.A."/>
            <person name="Steenwyk J.L."/>
            <person name="Knowles S.L."/>
            <person name="Oberlies N.H."/>
            <person name="Rokas A."/>
        </authorList>
    </citation>
    <scope>NUCLEOTIDE SEQUENCE [LARGE SCALE GENOMIC DNA]</scope>
    <source>
        <strain evidence="14">G536</strain>
    </source>
</reference>
<evidence type="ECO:0000256" key="1">
    <source>
        <dbReference type="ARBA" id="ARBA00001798"/>
    </source>
</evidence>
<dbReference type="CDD" id="cd20335">
    <property type="entry name" value="BRcat_RBR"/>
    <property type="match status" value="1"/>
</dbReference>
<dbReference type="Proteomes" id="UP000319160">
    <property type="component" value="Unassembled WGS sequence"/>
</dbReference>
<evidence type="ECO:0000313" key="14">
    <source>
        <dbReference type="Proteomes" id="UP000319160"/>
    </source>
</evidence>
<dbReference type="GO" id="GO:0043161">
    <property type="term" value="P:proteasome-mediated ubiquitin-dependent protein catabolic process"/>
    <property type="evidence" value="ECO:0007669"/>
    <property type="project" value="TreeGrafter"/>
</dbReference>
<proteinExistence type="predicted"/>